<dbReference type="PANTHER" id="PTHR24250">
    <property type="entry name" value="CHYMOTRYPSIN-RELATED"/>
    <property type="match status" value="1"/>
</dbReference>
<proteinExistence type="predicted"/>
<dbReference type="GO" id="GO:0004252">
    <property type="term" value="F:serine-type endopeptidase activity"/>
    <property type="evidence" value="ECO:0007669"/>
    <property type="project" value="InterPro"/>
</dbReference>
<evidence type="ECO:0000313" key="4">
    <source>
        <dbReference type="EMBL" id="GCB76140.1"/>
    </source>
</evidence>
<keyword evidence="5" id="KW-1185">Reference proteome</keyword>
<dbReference type="Pfam" id="PF00089">
    <property type="entry name" value="Trypsin"/>
    <property type="match status" value="1"/>
</dbReference>
<dbReference type="AlphaFoldDB" id="A0A401PSN7"/>
<sequence length="405" mass="43472">MFSRELNPNLVIIAGTLQLDDVQIIYKVHKIIVHKYFVRDLLGVRIPDHDIALVLVRGPLMFNNLVSPVCLPDDRHFDMETVNNCWVTGWQLKSVARGPMPPIYHMVKEHVRYQTLATCEKFYPENLRKNVICVTNWGKKQSLCMGGYGAPLECQDKRTKIWIIAGAASFCKPSCNYTALFTRISVGQGEEGVRNIKPERGQSFAQGQTSKRNFPDYRMMAQGEEVEPGEDQGEELGPGQSQGEELEPGQAQGEELGPGEAQDEELGPGEAQGEELGSGEAQGEELGSGEAQGEAPGPGEAQGEELGSGDAQGEAPGPGQSQGEELEHRQAQGEELGPGQAQDEELGPGEAQGEELGSGEAQGEALRPGEAQGEELGSGDAQDEAPGPGEELGLGETQGEELDPG</sequence>
<dbReference type="GO" id="GO:0006508">
    <property type="term" value="P:proteolysis"/>
    <property type="evidence" value="ECO:0007669"/>
    <property type="project" value="InterPro"/>
</dbReference>
<dbReference type="SMART" id="SM00020">
    <property type="entry name" value="Tryp_SPc"/>
    <property type="match status" value="1"/>
</dbReference>
<dbReference type="Proteomes" id="UP000288216">
    <property type="component" value="Unassembled WGS sequence"/>
</dbReference>
<feature type="domain" description="Peptidase S1" evidence="3">
    <location>
        <begin position="1"/>
        <end position="217"/>
    </location>
</feature>
<organism evidence="4 5">
    <name type="scientific">Scyliorhinus torazame</name>
    <name type="common">Cloudy catshark</name>
    <name type="synonym">Catulus torazame</name>
    <dbReference type="NCBI Taxonomy" id="75743"/>
    <lineage>
        <taxon>Eukaryota</taxon>
        <taxon>Metazoa</taxon>
        <taxon>Chordata</taxon>
        <taxon>Craniata</taxon>
        <taxon>Vertebrata</taxon>
        <taxon>Chondrichthyes</taxon>
        <taxon>Elasmobranchii</taxon>
        <taxon>Galeomorphii</taxon>
        <taxon>Galeoidea</taxon>
        <taxon>Carcharhiniformes</taxon>
        <taxon>Scyliorhinidae</taxon>
        <taxon>Scyliorhinus</taxon>
    </lineage>
</organism>
<evidence type="ECO:0000256" key="2">
    <source>
        <dbReference type="SAM" id="MobiDB-lite"/>
    </source>
</evidence>
<dbReference type="PANTHER" id="PTHR24250:SF30">
    <property type="entry name" value="SERINE PROTEASE 38"/>
    <property type="match status" value="1"/>
</dbReference>
<dbReference type="InterPro" id="IPR009003">
    <property type="entry name" value="Peptidase_S1_PA"/>
</dbReference>
<comment type="caution">
    <text evidence="4">The sequence shown here is derived from an EMBL/GenBank/DDBJ whole genome shotgun (WGS) entry which is preliminary data.</text>
</comment>
<feature type="compositionally biased region" description="Acidic residues" evidence="2">
    <location>
        <begin position="224"/>
        <end position="234"/>
    </location>
</feature>
<feature type="compositionally biased region" description="Low complexity" evidence="2">
    <location>
        <begin position="387"/>
        <end position="397"/>
    </location>
</feature>
<dbReference type="SUPFAM" id="SSF50494">
    <property type="entry name" value="Trypsin-like serine proteases"/>
    <property type="match status" value="1"/>
</dbReference>
<dbReference type="PROSITE" id="PS50240">
    <property type="entry name" value="TRYPSIN_DOM"/>
    <property type="match status" value="1"/>
</dbReference>
<gene>
    <name evidence="4" type="ORF">scyTo_0015435</name>
</gene>
<reference evidence="4 5" key="1">
    <citation type="journal article" date="2018" name="Nat. Ecol. Evol.">
        <title>Shark genomes provide insights into elasmobranch evolution and the origin of vertebrates.</title>
        <authorList>
            <person name="Hara Y"/>
            <person name="Yamaguchi K"/>
            <person name="Onimaru K"/>
            <person name="Kadota M"/>
            <person name="Koyanagi M"/>
            <person name="Keeley SD"/>
            <person name="Tatsumi K"/>
            <person name="Tanaka K"/>
            <person name="Motone F"/>
            <person name="Kageyama Y"/>
            <person name="Nozu R"/>
            <person name="Adachi N"/>
            <person name="Nishimura O"/>
            <person name="Nakagawa R"/>
            <person name="Tanegashima C"/>
            <person name="Kiyatake I"/>
            <person name="Matsumoto R"/>
            <person name="Murakumo K"/>
            <person name="Nishida K"/>
            <person name="Terakita A"/>
            <person name="Kuratani S"/>
            <person name="Sato K"/>
            <person name="Hyodo S Kuraku.S."/>
        </authorList>
    </citation>
    <scope>NUCLEOTIDE SEQUENCE [LARGE SCALE GENOMIC DNA]</scope>
</reference>
<evidence type="ECO:0000259" key="3">
    <source>
        <dbReference type="PROSITE" id="PS50240"/>
    </source>
</evidence>
<name>A0A401PSN7_SCYTO</name>
<protein>
    <recommendedName>
        <fullName evidence="3">Peptidase S1 domain-containing protein</fullName>
    </recommendedName>
</protein>
<keyword evidence="1" id="KW-1015">Disulfide bond</keyword>
<dbReference type="OrthoDB" id="10059102at2759"/>
<feature type="compositionally biased region" description="Low complexity" evidence="2">
    <location>
        <begin position="289"/>
        <end position="305"/>
    </location>
</feature>
<dbReference type="InterPro" id="IPR043504">
    <property type="entry name" value="Peptidase_S1_PA_chymotrypsin"/>
</dbReference>
<dbReference type="InterPro" id="IPR001254">
    <property type="entry name" value="Trypsin_dom"/>
</dbReference>
<dbReference type="EMBL" id="BFAA01008757">
    <property type="protein sequence ID" value="GCB76140.1"/>
    <property type="molecule type" value="Genomic_DNA"/>
</dbReference>
<feature type="region of interest" description="Disordered" evidence="2">
    <location>
        <begin position="224"/>
        <end position="405"/>
    </location>
</feature>
<evidence type="ECO:0000313" key="5">
    <source>
        <dbReference type="Proteomes" id="UP000288216"/>
    </source>
</evidence>
<evidence type="ECO:0000256" key="1">
    <source>
        <dbReference type="ARBA" id="ARBA00023157"/>
    </source>
</evidence>
<dbReference type="STRING" id="75743.A0A401PSN7"/>
<dbReference type="Gene3D" id="2.40.10.10">
    <property type="entry name" value="Trypsin-like serine proteases"/>
    <property type="match status" value="1"/>
</dbReference>
<accession>A0A401PSN7</accession>